<organism evidence="2 3">
    <name type="scientific">Ramlibacter cellulosilyticus</name>
    <dbReference type="NCBI Taxonomy" id="2764187"/>
    <lineage>
        <taxon>Bacteria</taxon>
        <taxon>Pseudomonadati</taxon>
        <taxon>Pseudomonadota</taxon>
        <taxon>Betaproteobacteria</taxon>
        <taxon>Burkholderiales</taxon>
        <taxon>Comamonadaceae</taxon>
        <taxon>Ramlibacter</taxon>
    </lineage>
</organism>
<dbReference type="InterPro" id="IPR029058">
    <property type="entry name" value="AB_hydrolase_fold"/>
</dbReference>
<protein>
    <recommendedName>
        <fullName evidence="4">Alpha/beta hydrolase</fullName>
    </recommendedName>
</protein>
<evidence type="ECO:0000256" key="1">
    <source>
        <dbReference type="SAM" id="Phobius"/>
    </source>
</evidence>
<evidence type="ECO:0008006" key="4">
    <source>
        <dbReference type="Google" id="ProtNLM"/>
    </source>
</evidence>
<keyword evidence="3" id="KW-1185">Reference proteome</keyword>
<keyword evidence="1" id="KW-0472">Membrane</keyword>
<sequence length="384" mass="41829">MNARVQRRHVFFVSGFDPKGAGWYHALYARNAAAQAGITGCRYEVGPRRRGDDGNATWTIRQTGADGTADTTYEYVRWDDLVRAHWPRRALDVALAALATYWAMLRSGRLAQVHGAAPRTLVPLAFPALFWLSILLLAVVAGAAVVAWLPAGLLPRVLAALALSAVLVAAALAWERSLHTSWLLRIYRFAHLHAMGEVQGLDERLDRLARRIDEKVRDQAIDEVLVVGFSVGSILAVSAAARAAERGAPLSGRLSLLTLGHCIPLLGLMPAATRFRAELARLAREEGVSWIDFSSPTDWGSFALVDPVPLCLGAAAPPPGDRRFVSPRFHALFAPATYHALRRDKRRMHLQYLMAGERDGGYDYFALTAGPLPLRAHGGTGVPA</sequence>
<evidence type="ECO:0000313" key="2">
    <source>
        <dbReference type="EMBL" id="MBC5785614.1"/>
    </source>
</evidence>
<comment type="caution">
    <text evidence="2">The sequence shown here is derived from an EMBL/GenBank/DDBJ whole genome shotgun (WGS) entry which is preliminary data.</text>
</comment>
<reference evidence="2" key="1">
    <citation type="submission" date="2020-08" db="EMBL/GenBank/DDBJ databases">
        <title>Ramlibacter sp. USB13 16S ribosomal RNA gene genome sequencing and assembly.</title>
        <authorList>
            <person name="Kang M."/>
        </authorList>
    </citation>
    <scope>NUCLEOTIDE SEQUENCE</scope>
    <source>
        <strain evidence="2">USB13</strain>
    </source>
</reference>
<feature type="transmembrane region" description="Helical" evidence="1">
    <location>
        <begin position="157"/>
        <end position="174"/>
    </location>
</feature>
<dbReference type="Gene3D" id="3.40.50.1820">
    <property type="entry name" value="alpha/beta hydrolase"/>
    <property type="match status" value="1"/>
</dbReference>
<keyword evidence="1" id="KW-0812">Transmembrane</keyword>
<proteinExistence type="predicted"/>
<dbReference type="AlphaFoldDB" id="A0A923MWV2"/>
<keyword evidence="1" id="KW-1133">Transmembrane helix</keyword>
<evidence type="ECO:0000313" key="3">
    <source>
        <dbReference type="Proteomes" id="UP000608513"/>
    </source>
</evidence>
<dbReference type="Proteomes" id="UP000608513">
    <property type="component" value="Unassembled WGS sequence"/>
</dbReference>
<dbReference type="RefSeq" id="WP_187078360.1">
    <property type="nucleotide sequence ID" value="NZ_JACORT010000011.1"/>
</dbReference>
<gene>
    <name evidence="2" type="ORF">H8N03_21920</name>
</gene>
<accession>A0A923MWV2</accession>
<feature type="transmembrane region" description="Helical" evidence="1">
    <location>
        <begin position="128"/>
        <end position="151"/>
    </location>
</feature>
<dbReference type="EMBL" id="JACORT010000011">
    <property type="protein sequence ID" value="MBC5785614.1"/>
    <property type="molecule type" value="Genomic_DNA"/>
</dbReference>
<name>A0A923MWV2_9BURK</name>
<dbReference type="SUPFAM" id="SSF53474">
    <property type="entry name" value="alpha/beta-Hydrolases"/>
    <property type="match status" value="1"/>
</dbReference>